<name>A0A060HP26_9ARCH</name>
<accession>A0A060HP26</accession>
<feature type="transmembrane region" description="Helical" evidence="6">
    <location>
        <begin position="37"/>
        <end position="54"/>
    </location>
</feature>
<dbReference type="STRING" id="926571.NVIE_007080"/>
<feature type="transmembrane region" description="Helical" evidence="6">
    <location>
        <begin position="155"/>
        <end position="176"/>
    </location>
</feature>
<feature type="transmembrane region" description="Helical" evidence="6">
    <location>
        <begin position="6"/>
        <end position="25"/>
    </location>
</feature>
<dbReference type="InterPro" id="IPR039428">
    <property type="entry name" value="NUOK/Mnh_C1-like"/>
</dbReference>
<dbReference type="KEGG" id="nvn:NVIE_007080"/>
<evidence type="ECO:0000256" key="2">
    <source>
        <dbReference type="ARBA" id="ARBA00022475"/>
    </source>
</evidence>
<dbReference type="AlphaFoldDB" id="A0A060HP26"/>
<keyword evidence="2" id="KW-1003">Cell membrane</keyword>
<dbReference type="PANTHER" id="PTHR38601:SF1">
    <property type="entry name" value="HYDROGENASE-4 COMPONENT E"/>
    <property type="match status" value="1"/>
</dbReference>
<gene>
    <name evidence="7" type="ORF">NVIE_007080</name>
</gene>
<evidence type="ECO:0000313" key="7">
    <source>
        <dbReference type="EMBL" id="AIC14917.1"/>
    </source>
</evidence>
<dbReference type="Gene3D" id="1.10.287.3510">
    <property type="match status" value="1"/>
</dbReference>
<evidence type="ECO:0000256" key="6">
    <source>
        <dbReference type="SAM" id="Phobius"/>
    </source>
</evidence>
<proteinExistence type="predicted"/>
<dbReference type="HOGENOM" id="CLU_088957_0_0_2"/>
<evidence type="ECO:0000256" key="5">
    <source>
        <dbReference type="ARBA" id="ARBA00023136"/>
    </source>
</evidence>
<feature type="transmembrane region" description="Helical" evidence="6">
    <location>
        <begin position="100"/>
        <end position="118"/>
    </location>
</feature>
<keyword evidence="5 6" id="KW-0472">Membrane</keyword>
<reference evidence="7 8" key="1">
    <citation type="journal article" date="2014" name="Int. J. Syst. Evol. Microbiol.">
        <title>Nitrososphaera viennensis gen. nov., sp. nov., an aerobic and mesophilic, ammonia-oxidizing archaeon from soil and a member of the archaeal phylum Thaumarchaeota.</title>
        <authorList>
            <person name="Stieglmeier M."/>
            <person name="Klingl A."/>
            <person name="Alves R.J."/>
            <person name="Rittmann S.K."/>
            <person name="Melcher M."/>
            <person name="Leisch N."/>
            <person name="Schleper C."/>
        </authorList>
    </citation>
    <scope>NUCLEOTIDE SEQUENCE [LARGE SCALE GENOMIC DNA]</scope>
    <source>
        <strain evidence="7">EN76</strain>
    </source>
</reference>
<sequence>MEMMPPVDILTISSAGLLIATFGVVVRRGFADWLSAYRYQTIVLAAVTAVIAYFTGVWEIYVVAALTLVVKAVVIPRVLLRVTKKIKDEFKIETNPYVGLRMSILISALLVALSYALTQQMLQTPNLDRVAMTYLPVSVSLFFIGLFVMVSRRMALNQVVGLLIIENGLFLFTTALTHGVSLIIEIGIFADILVGVIISAILLFRISQTFDTLDIGSLEKLRDD</sequence>
<evidence type="ECO:0000256" key="3">
    <source>
        <dbReference type="ARBA" id="ARBA00022692"/>
    </source>
</evidence>
<dbReference type="Pfam" id="PF00420">
    <property type="entry name" value="Oxidored_q2"/>
    <property type="match status" value="1"/>
</dbReference>
<dbReference type="GO" id="GO:0005886">
    <property type="term" value="C:plasma membrane"/>
    <property type="evidence" value="ECO:0007669"/>
    <property type="project" value="UniProtKB-SubCell"/>
</dbReference>
<feature type="transmembrane region" description="Helical" evidence="6">
    <location>
        <begin position="182"/>
        <end position="204"/>
    </location>
</feature>
<protein>
    <submittedName>
        <fullName evidence="7">Hydrogenase, membrane subunit 2-like protein</fullName>
    </submittedName>
</protein>
<organism evidence="7 8">
    <name type="scientific">Nitrososphaera viennensis EN76</name>
    <dbReference type="NCBI Taxonomy" id="926571"/>
    <lineage>
        <taxon>Archaea</taxon>
        <taxon>Nitrososphaerota</taxon>
        <taxon>Nitrososphaeria</taxon>
        <taxon>Nitrososphaerales</taxon>
        <taxon>Nitrososphaeraceae</taxon>
        <taxon>Nitrososphaera</taxon>
    </lineage>
</organism>
<dbReference type="InterPro" id="IPR038730">
    <property type="entry name" value="HyfE-like"/>
</dbReference>
<feature type="transmembrane region" description="Helical" evidence="6">
    <location>
        <begin position="60"/>
        <end position="80"/>
    </location>
</feature>
<dbReference type="Proteomes" id="UP000027093">
    <property type="component" value="Chromosome"/>
</dbReference>
<dbReference type="OrthoDB" id="147319at2157"/>
<keyword evidence="8" id="KW-1185">Reference proteome</keyword>
<comment type="subcellular location">
    <subcellularLocation>
        <location evidence="1">Cell membrane</location>
        <topology evidence="1">Multi-pass membrane protein</topology>
    </subcellularLocation>
</comment>
<dbReference type="PANTHER" id="PTHR38601">
    <property type="entry name" value="HYDROGENASE-4 COMPONENT E"/>
    <property type="match status" value="1"/>
</dbReference>
<evidence type="ECO:0000256" key="1">
    <source>
        <dbReference type="ARBA" id="ARBA00004651"/>
    </source>
</evidence>
<dbReference type="EMBL" id="CP007536">
    <property type="protein sequence ID" value="AIC14917.1"/>
    <property type="molecule type" value="Genomic_DNA"/>
</dbReference>
<evidence type="ECO:0000256" key="4">
    <source>
        <dbReference type="ARBA" id="ARBA00022989"/>
    </source>
</evidence>
<evidence type="ECO:0000313" key="8">
    <source>
        <dbReference type="Proteomes" id="UP000027093"/>
    </source>
</evidence>
<keyword evidence="4 6" id="KW-1133">Transmembrane helix</keyword>
<feature type="transmembrane region" description="Helical" evidence="6">
    <location>
        <begin position="130"/>
        <end position="148"/>
    </location>
</feature>
<keyword evidence="3 6" id="KW-0812">Transmembrane</keyword>